<dbReference type="PANTHER" id="PTHR42737">
    <property type="entry name" value="GLUTATHIONE REDUCTASE"/>
    <property type="match status" value="1"/>
</dbReference>
<organism evidence="17 18">
    <name type="scientific">Limimonas halophila</name>
    <dbReference type="NCBI Taxonomy" id="1082479"/>
    <lineage>
        <taxon>Bacteria</taxon>
        <taxon>Pseudomonadati</taxon>
        <taxon>Pseudomonadota</taxon>
        <taxon>Alphaproteobacteria</taxon>
        <taxon>Rhodospirillales</taxon>
        <taxon>Rhodovibrionaceae</taxon>
        <taxon>Limimonas</taxon>
    </lineage>
</organism>
<dbReference type="InterPro" id="IPR004099">
    <property type="entry name" value="Pyr_nucl-diS_OxRdtase_dimer"/>
</dbReference>
<comment type="function">
    <text evidence="14">Catalyzes the reduction of glutathione disulfide (GSSG) to reduced glutathione (GSH).</text>
</comment>
<evidence type="ECO:0000256" key="6">
    <source>
        <dbReference type="ARBA" id="ARBA00023002"/>
    </source>
</evidence>
<evidence type="ECO:0000313" key="18">
    <source>
        <dbReference type="Proteomes" id="UP000199415"/>
    </source>
</evidence>
<feature type="domain" description="Pyridine nucleotide-disulphide oxidoreductase dimerisation" evidence="15">
    <location>
        <begin position="338"/>
        <end position="446"/>
    </location>
</feature>
<evidence type="ECO:0000259" key="15">
    <source>
        <dbReference type="Pfam" id="PF02852"/>
    </source>
</evidence>
<feature type="binding site" evidence="11">
    <location>
        <position position="52"/>
    </location>
    <ligand>
        <name>FAD</name>
        <dbReference type="ChEBI" id="CHEBI:57692"/>
    </ligand>
</feature>
<dbReference type="SUPFAM" id="SSF51905">
    <property type="entry name" value="FAD/NAD(P)-binding domain"/>
    <property type="match status" value="1"/>
</dbReference>
<evidence type="ECO:0000256" key="7">
    <source>
        <dbReference type="ARBA" id="ARBA00023157"/>
    </source>
</evidence>
<dbReference type="NCBIfam" id="NF004776">
    <property type="entry name" value="PRK06116.1"/>
    <property type="match status" value="1"/>
</dbReference>
<comment type="cofactor">
    <cofactor evidence="11">
        <name>FAD</name>
        <dbReference type="ChEBI" id="CHEBI:57692"/>
    </cofactor>
    <text evidence="11">Binds 1 FAD per subunit.</text>
</comment>
<dbReference type="RefSeq" id="WP_090019512.1">
    <property type="nucleotide sequence ID" value="NZ_FNCE01000004.1"/>
</dbReference>
<keyword evidence="4 11" id="KW-0274">FAD</keyword>
<dbReference type="GO" id="GO:0045454">
    <property type="term" value="P:cell redox homeostasis"/>
    <property type="evidence" value="ECO:0007669"/>
    <property type="project" value="InterPro"/>
</dbReference>
<dbReference type="Pfam" id="PF07992">
    <property type="entry name" value="Pyr_redox_2"/>
    <property type="match status" value="1"/>
</dbReference>
<evidence type="ECO:0000256" key="5">
    <source>
        <dbReference type="ARBA" id="ARBA00022857"/>
    </source>
</evidence>
<evidence type="ECO:0000256" key="2">
    <source>
        <dbReference type="ARBA" id="ARBA00011738"/>
    </source>
</evidence>
<keyword evidence="5 14" id="KW-0521">NADP</keyword>
<dbReference type="PRINTS" id="PR00368">
    <property type="entry name" value="FADPNR"/>
</dbReference>
<dbReference type="STRING" id="1082479.SAMN05216241_104122"/>
<dbReference type="EC" id="1.8.1.7" evidence="14"/>
<dbReference type="PRINTS" id="PR00411">
    <property type="entry name" value="PNDRDTASEI"/>
</dbReference>
<dbReference type="NCBIfam" id="TIGR01424">
    <property type="entry name" value="gluta_reduc_2"/>
    <property type="match status" value="1"/>
</dbReference>
<keyword evidence="11" id="KW-0547">Nucleotide-binding</keyword>
<feature type="active site" description="Proton acceptor" evidence="10">
    <location>
        <position position="436"/>
    </location>
</feature>
<dbReference type="PROSITE" id="PS00076">
    <property type="entry name" value="PYRIDINE_REDOX_1"/>
    <property type="match status" value="1"/>
</dbReference>
<feature type="binding site" evidence="11">
    <location>
        <begin position="174"/>
        <end position="181"/>
    </location>
    <ligand>
        <name>NAD(+)</name>
        <dbReference type="ChEBI" id="CHEBI:57540"/>
    </ligand>
</feature>
<evidence type="ECO:0000256" key="9">
    <source>
        <dbReference type="ARBA" id="ARBA00049142"/>
    </source>
</evidence>
<dbReference type="GO" id="GO:0004362">
    <property type="term" value="F:glutathione-disulfide reductase (NADPH) activity"/>
    <property type="evidence" value="ECO:0007669"/>
    <property type="project" value="UniProtKB-EC"/>
</dbReference>
<feature type="domain" description="FAD/NAD(P)-binding" evidence="16">
    <location>
        <begin position="6"/>
        <end position="318"/>
    </location>
</feature>
<dbReference type="InterPro" id="IPR016156">
    <property type="entry name" value="FAD/NAD-linked_Rdtase_dimer_sf"/>
</dbReference>
<dbReference type="GO" id="GO:0005829">
    <property type="term" value="C:cytosol"/>
    <property type="evidence" value="ECO:0007669"/>
    <property type="project" value="TreeGrafter"/>
</dbReference>
<evidence type="ECO:0000256" key="12">
    <source>
        <dbReference type="PIRSR" id="PIRSR000350-4"/>
    </source>
</evidence>
<comment type="similarity">
    <text evidence="1 13">Belongs to the class-I pyridine nucleotide-disulfide oxidoreductase family.</text>
</comment>
<dbReference type="Gene3D" id="3.50.50.60">
    <property type="entry name" value="FAD/NAD(P)-binding domain"/>
    <property type="match status" value="2"/>
</dbReference>
<evidence type="ECO:0000256" key="4">
    <source>
        <dbReference type="ARBA" id="ARBA00022827"/>
    </source>
</evidence>
<dbReference type="Pfam" id="PF02852">
    <property type="entry name" value="Pyr_redox_dim"/>
    <property type="match status" value="1"/>
</dbReference>
<protein>
    <recommendedName>
        <fullName evidence="14">Glutathione reductase</fullName>
        <shortName evidence="14">GRase</shortName>
        <ecNumber evidence="14">1.8.1.7</ecNumber>
    </recommendedName>
</protein>
<evidence type="ECO:0000256" key="3">
    <source>
        <dbReference type="ARBA" id="ARBA00022630"/>
    </source>
</evidence>
<dbReference type="PIRSF" id="PIRSF000350">
    <property type="entry name" value="Mercury_reductase_MerA"/>
    <property type="match status" value="1"/>
</dbReference>
<dbReference type="OrthoDB" id="9764616at2"/>
<dbReference type="GO" id="GO:0050661">
    <property type="term" value="F:NADP binding"/>
    <property type="evidence" value="ECO:0007669"/>
    <property type="project" value="InterPro"/>
</dbReference>
<dbReference type="InterPro" id="IPR036188">
    <property type="entry name" value="FAD/NAD-bd_sf"/>
</dbReference>
<keyword evidence="7" id="KW-1015">Disulfide bond</keyword>
<keyword evidence="6 13" id="KW-0560">Oxidoreductase</keyword>
<feature type="disulfide bond" description="Redox-active" evidence="12">
    <location>
        <begin position="43"/>
        <end position="48"/>
    </location>
</feature>
<dbReference type="PANTHER" id="PTHR42737:SF2">
    <property type="entry name" value="GLUTATHIONE REDUCTASE"/>
    <property type="match status" value="1"/>
</dbReference>
<feature type="binding site" evidence="11">
    <location>
        <position position="303"/>
    </location>
    <ligand>
        <name>FAD</name>
        <dbReference type="ChEBI" id="CHEBI:57692"/>
    </ligand>
</feature>
<name>A0A1G7QTW8_9PROT</name>
<comment type="catalytic activity">
    <reaction evidence="9 14">
        <text>2 glutathione + NADP(+) = glutathione disulfide + NADPH + H(+)</text>
        <dbReference type="Rhea" id="RHEA:11740"/>
        <dbReference type="ChEBI" id="CHEBI:15378"/>
        <dbReference type="ChEBI" id="CHEBI:57783"/>
        <dbReference type="ChEBI" id="CHEBI:57925"/>
        <dbReference type="ChEBI" id="CHEBI:58297"/>
        <dbReference type="ChEBI" id="CHEBI:58349"/>
        <dbReference type="EC" id="1.8.1.7"/>
    </reaction>
</comment>
<dbReference type="Gene3D" id="3.30.390.30">
    <property type="match status" value="1"/>
</dbReference>
<dbReference type="GO" id="GO:0034599">
    <property type="term" value="P:cellular response to oxidative stress"/>
    <property type="evidence" value="ECO:0007669"/>
    <property type="project" value="TreeGrafter"/>
</dbReference>
<dbReference type="InterPro" id="IPR046952">
    <property type="entry name" value="GSHR/TRXR-like"/>
</dbReference>
<evidence type="ECO:0000256" key="10">
    <source>
        <dbReference type="PIRSR" id="PIRSR000350-2"/>
    </source>
</evidence>
<evidence type="ECO:0000256" key="11">
    <source>
        <dbReference type="PIRSR" id="PIRSR000350-3"/>
    </source>
</evidence>
<dbReference type="SUPFAM" id="SSF55424">
    <property type="entry name" value="FAD/NAD-linked reductases, dimerisation (C-terminal) domain"/>
    <property type="match status" value="1"/>
</dbReference>
<evidence type="ECO:0000256" key="8">
    <source>
        <dbReference type="ARBA" id="ARBA00023284"/>
    </source>
</evidence>
<dbReference type="FunFam" id="3.50.50.60:FF:000051">
    <property type="entry name" value="Glutathione reductase"/>
    <property type="match status" value="1"/>
</dbReference>
<proteinExistence type="inferred from homology"/>
<evidence type="ECO:0000256" key="13">
    <source>
        <dbReference type="RuleBase" id="RU003691"/>
    </source>
</evidence>
<accession>A0A1G7QTW8</accession>
<dbReference type="AlphaFoldDB" id="A0A1G7QTW8"/>
<keyword evidence="8 13" id="KW-0676">Redox-active center</keyword>
<keyword evidence="3 13" id="KW-0285">Flavoprotein</keyword>
<keyword evidence="18" id="KW-1185">Reference proteome</keyword>
<evidence type="ECO:0000256" key="14">
    <source>
        <dbReference type="RuleBase" id="RU365040"/>
    </source>
</evidence>
<evidence type="ECO:0000313" key="17">
    <source>
        <dbReference type="EMBL" id="SDG01309.1"/>
    </source>
</evidence>
<dbReference type="GO" id="GO:0050660">
    <property type="term" value="F:flavin adenine dinucleotide binding"/>
    <property type="evidence" value="ECO:0007669"/>
    <property type="project" value="InterPro"/>
</dbReference>
<dbReference type="EMBL" id="FNCE01000004">
    <property type="protein sequence ID" value="SDG01309.1"/>
    <property type="molecule type" value="Genomic_DNA"/>
</dbReference>
<dbReference type="InterPro" id="IPR012999">
    <property type="entry name" value="Pyr_OxRdtase_I_AS"/>
</dbReference>
<keyword evidence="11" id="KW-0520">NAD</keyword>
<dbReference type="InterPro" id="IPR001100">
    <property type="entry name" value="Pyr_nuc-diS_OxRdtase"/>
</dbReference>
<feature type="binding site" evidence="11">
    <location>
        <position position="262"/>
    </location>
    <ligand>
        <name>NAD(+)</name>
        <dbReference type="ChEBI" id="CHEBI:57540"/>
    </ligand>
</feature>
<comment type="subunit">
    <text evidence="2">Homodimer.</text>
</comment>
<reference evidence="17 18" key="1">
    <citation type="submission" date="2016-10" db="EMBL/GenBank/DDBJ databases">
        <authorList>
            <person name="de Groot N.N."/>
        </authorList>
    </citation>
    <scope>NUCLEOTIDE SEQUENCE [LARGE SCALE GENOMIC DNA]</scope>
    <source>
        <strain evidence="17 18">DSM 25584</strain>
    </source>
</reference>
<dbReference type="InterPro" id="IPR023753">
    <property type="entry name" value="FAD/NAD-binding_dom"/>
</dbReference>
<dbReference type="Proteomes" id="UP000199415">
    <property type="component" value="Unassembled WGS sequence"/>
</dbReference>
<dbReference type="GO" id="GO:0006749">
    <property type="term" value="P:glutathione metabolic process"/>
    <property type="evidence" value="ECO:0007669"/>
    <property type="project" value="InterPro"/>
</dbReference>
<evidence type="ECO:0000256" key="1">
    <source>
        <dbReference type="ARBA" id="ARBA00007532"/>
    </source>
</evidence>
<sequence length="454" mass="48665">MTAYDYDLFVIGAGSGGVRGARMASQAGARVGIAENDRFGGTCVIRGCVPKKLLSYAAHVRDELEDAAGYGWTVPDGTFDWPTLIANKDAEIDRLEGIYQKLLANAGVTVHQGRARLIDQHTVAVGEDQITARNILIAVGGHPVVPDIPGAELGFTSDQAFHLKELPRRVAIMGGGYIAVEFAGIFNGLGAQVTQLYRRDKILRGFDEDVRDALTAEMGKKGIDIRTHADAARLDRQPDGSILVTLKDGSTLETDAVMFATGRRPNTTGLGLERAGVETEHNGAVKVDAYSRTSADTIFAVGDVTDRVQLTPVAIEEAMAVVDTLFKDRPRAMDHANVPSAVFSHPPIGSVGLTEEEAVEAGHAVEIYRTQFRAMKYTLPNRDEKAMMKLVVDAASRAVLGVHMVGLDAPEIMQGMGVAVKAGATKETFDATVGIHPTSAEEFVTMREPVARRG</sequence>
<evidence type="ECO:0000259" key="16">
    <source>
        <dbReference type="Pfam" id="PF07992"/>
    </source>
</evidence>
<gene>
    <name evidence="17" type="ORF">SAMN05216241_104122</name>
</gene>
<dbReference type="InterPro" id="IPR006324">
    <property type="entry name" value="GSHR"/>
</dbReference>